<dbReference type="Proteomes" id="UP000318681">
    <property type="component" value="Unassembled WGS sequence"/>
</dbReference>
<dbReference type="InterPro" id="IPR005302">
    <property type="entry name" value="MoCF_Sase_C"/>
</dbReference>
<evidence type="ECO:0000259" key="1">
    <source>
        <dbReference type="PROSITE" id="PS51340"/>
    </source>
</evidence>
<dbReference type="PANTHER" id="PTHR36930:SF1">
    <property type="entry name" value="MOSC DOMAIN-CONTAINING PROTEIN"/>
    <property type="match status" value="1"/>
</dbReference>
<dbReference type="InterPro" id="IPR011037">
    <property type="entry name" value="Pyrv_Knase-like_insert_dom_sf"/>
</dbReference>
<keyword evidence="3" id="KW-1185">Reference proteome</keyword>
<reference evidence="2 3" key="1">
    <citation type="submission" date="2019-07" db="EMBL/GenBank/DDBJ databases">
        <title>Sphingomonas solaris sp. nov., isolated from a solar panel from Boston, Massachusetts.</title>
        <authorList>
            <person name="Tanner K."/>
            <person name="Pascual J."/>
            <person name="Mancuso C."/>
            <person name="Pereto J."/>
            <person name="Khalil A."/>
            <person name="Vilanova C."/>
        </authorList>
    </citation>
    <scope>NUCLEOTIDE SEQUENCE [LARGE SCALE GENOMIC DNA]</scope>
    <source>
        <strain evidence="2 3">R4DWN</strain>
    </source>
</reference>
<sequence>MSGRLIGIARRRAARAPMETLMTAAVTPETGVADDYRGRVRPGRIPRRQVSILRVEDWQGAEADLGTALPWTMRRANLLVSGITLPQRAGYRLHIGMIVLEVTGECDPCRRMDEQHPGLWPALIPEWRGGVLARVVTGGAIALGDEVVHHEVRMDAV</sequence>
<gene>
    <name evidence="2" type="ORF">FOY91_12525</name>
</gene>
<dbReference type="PROSITE" id="PS51340">
    <property type="entry name" value="MOSC"/>
    <property type="match status" value="1"/>
</dbReference>
<dbReference type="GO" id="GO:0030170">
    <property type="term" value="F:pyridoxal phosphate binding"/>
    <property type="evidence" value="ECO:0007669"/>
    <property type="project" value="InterPro"/>
</dbReference>
<feature type="domain" description="MOSC" evidence="1">
    <location>
        <begin position="11"/>
        <end position="150"/>
    </location>
</feature>
<organism evidence="2 3">
    <name type="scientific">Alterirhizorhabdus solaris</name>
    <dbReference type="NCBI Taxonomy" id="2529389"/>
    <lineage>
        <taxon>Bacteria</taxon>
        <taxon>Pseudomonadati</taxon>
        <taxon>Pseudomonadota</taxon>
        <taxon>Alphaproteobacteria</taxon>
        <taxon>Sphingomonadales</taxon>
        <taxon>Rhizorhabdaceae</taxon>
        <taxon>Alterirhizorhabdus</taxon>
    </lineage>
</organism>
<dbReference type="SUPFAM" id="SSF50800">
    <property type="entry name" value="PK beta-barrel domain-like"/>
    <property type="match status" value="1"/>
</dbReference>
<dbReference type="Gene3D" id="2.40.33.20">
    <property type="entry name" value="PK beta-barrel domain-like"/>
    <property type="match status" value="1"/>
</dbReference>
<dbReference type="AlphaFoldDB" id="A0A558R1L9"/>
<name>A0A558R1L9_9SPHN</name>
<dbReference type="GO" id="GO:0003824">
    <property type="term" value="F:catalytic activity"/>
    <property type="evidence" value="ECO:0007669"/>
    <property type="project" value="InterPro"/>
</dbReference>
<evidence type="ECO:0000313" key="2">
    <source>
        <dbReference type="EMBL" id="TVV73270.1"/>
    </source>
</evidence>
<dbReference type="OrthoDB" id="1550913at2"/>
<dbReference type="GO" id="GO:0030151">
    <property type="term" value="F:molybdenum ion binding"/>
    <property type="evidence" value="ECO:0007669"/>
    <property type="project" value="InterPro"/>
</dbReference>
<evidence type="ECO:0000313" key="3">
    <source>
        <dbReference type="Proteomes" id="UP000318681"/>
    </source>
</evidence>
<accession>A0A558R1L9</accession>
<protein>
    <submittedName>
        <fullName evidence="2">MOSC domain-containing protein</fullName>
    </submittedName>
</protein>
<dbReference type="PANTHER" id="PTHR36930">
    <property type="entry name" value="METAL-SULFUR CLUSTER BIOSYNTHESIS PROTEINS YUAD-RELATED"/>
    <property type="match status" value="1"/>
</dbReference>
<dbReference type="InterPro" id="IPR052716">
    <property type="entry name" value="MOSC_domain"/>
</dbReference>
<comment type="caution">
    <text evidence="2">The sequence shown here is derived from an EMBL/GenBank/DDBJ whole genome shotgun (WGS) entry which is preliminary data.</text>
</comment>
<dbReference type="RefSeq" id="WP_145152315.1">
    <property type="nucleotide sequence ID" value="NZ_VNIM01000049.1"/>
</dbReference>
<dbReference type="EMBL" id="VNIM01000049">
    <property type="protein sequence ID" value="TVV73270.1"/>
    <property type="molecule type" value="Genomic_DNA"/>
</dbReference>
<proteinExistence type="predicted"/>
<dbReference type="Pfam" id="PF03473">
    <property type="entry name" value="MOSC"/>
    <property type="match status" value="1"/>
</dbReference>